<evidence type="ECO:0000259" key="1">
    <source>
        <dbReference type="Pfam" id="PF10686"/>
    </source>
</evidence>
<protein>
    <recommendedName>
        <fullName evidence="1">YspA cpYpsA-related SLOG domain-containing protein</fullName>
    </recommendedName>
</protein>
<keyword evidence="3" id="KW-1185">Reference proteome</keyword>
<dbReference type="EMBL" id="KJ716335">
    <property type="protein sequence ID" value="AHZ60187.1"/>
    <property type="molecule type" value="Genomic_DNA"/>
</dbReference>
<evidence type="ECO:0000313" key="2">
    <source>
        <dbReference type="EMBL" id="AHZ60187.1"/>
    </source>
</evidence>
<dbReference type="RefSeq" id="YP_009102935.1">
    <property type="nucleotide sequence ID" value="NC_025452.1"/>
</dbReference>
<sequence length="140" mass="15823">MKKYIVLITGSRSITERDKVFAKLDELLDPHEVYTLIEGEASGVDTICRDWAEINYVDVTPMPIPPSYYEKYGNGMGNKRNQDMLDKALQLAHQTKLEVYPIAMWDGSSTGTLDMINRCKKAGLPVDITLMGKPKTKRLL</sequence>
<accession>A0A075E191</accession>
<dbReference type="InterPro" id="IPR019627">
    <property type="entry name" value="YAcAr"/>
</dbReference>
<organism evidence="2 3">
    <name type="scientific">Dickeya phage RC-2014</name>
    <dbReference type="NCBI Taxonomy" id="1477406"/>
    <lineage>
        <taxon>Viruses</taxon>
        <taxon>Duplodnaviria</taxon>
        <taxon>Heunggongvirae</taxon>
        <taxon>Uroviricota</taxon>
        <taxon>Caudoviricetes</taxon>
        <taxon>Pantevenvirales</taxon>
        <taxon>Ackermannviridae</taxon>
        <taxon>Aglimvirinae</taxon>
        <taxon>Limestonevirus</taxon>
        <taxon>Limestonevirus RC2014</taxon>
    </lineage>
</organism>
<feature type="domain" description="YspA cpYpsA-related SLOG" evidence="1">
    <location>
        <begin position="5"/>
        <end position="60"/>
    </location>
</feature>
<proteinExistence type="predicted"/>
<name>A0A075E191_9CAUD</name>
<dbReference type="Proteomes" id="UP000028741">
    <property type="component" value="Segment"/>
</dbReference>
<evidence type="ECO:0000313" key="3">
    <source>
        <dbReference type="Proteomes" id="UP000028741"/>
    </source>
</evidence>
<dbReference type="KEGG" id="vg:22113441"/>
<gene>
    <name evidence="2" type="ORF">DA66_0095</name>
</gene>
<dbReference type="Pfam" id="PF10686">
    <property type="entry name" value="YAcAr"/>
    <property type="match status" value="1"/>
</dbReference>
<dbReference type="GeneID" id="22113441"/>
<reference evidence="2 3" key="1">
    <citation type="journal article" date="2014" name="Arch. Virol.">
        <title>Complete genome sequence of a broad-host-range lytic Dickeya spp. bacteriophage ?D5.</title>
        <authorList>
            <person name="Czajkowski R."/>
            <person name="Ozymko Z."/>
            <person name="Zwirowski S."/>
            <person name="Lojkowska E."/>
        </authorList>
    </citation>
    <scope>NUCLEOTIDE SEQUENCE [LARGE SCALE GENOMIC DNA]</scope>
</reference>